<protein>
    <submittedName>
        <fullName evidence="3">Transcriptional regulator</fullName>
    </submittedName>
</protein>
<feature type="region of interest" description="Disordered" evidence="1">
    <location>
        <begin position="1"/>
        <end position="88"/>
    </location>
</feature>
<dbReference type="Proteomes" id="UP000095280">
    <property type="component" value="Unplaced"/>
</dbReference>
<reference evidence="3" key="1">
    <citation type="submission" date="2016-11" db="UniProtKB">
        <authorList>
            <consortium name="WormBaseParasite"/>
        </authorList>
    </citation>
    <scope>IDENTIFICATION</scope>
</reference>
<proteinExistence type="predicted"/>
<feature type="compositionally biased region" description="Basic residues" evidence="1">
    <location>
        <begin position="30"/>
        <end position="43"/>
    </location>
</feature>
<feature type="compositionally biased region" description="Low complexity" evidence="1">
    <location>
        <begin position="1"/>
        <end position="14"/>
    </location>
</feature>
<sequence length="157" mass="16707">VAQHAASAAAANADATRHRPRSGKTTSSRRSSRRSRSRRRRCSSSRGGAFGRGGPSRKTGARPGQLAEPDSDPGCATGRCPTSALLARSPRTRRLFRARRGAQLEAHQFGRPAKPRLAPNRIARRRGAQPSLASPPARRIVAKATTVAESASRGRGL</sequence>
<evidence type="ECO:0000313" key="3">
    <source>
        <dbReference type="WBParaSite" id="maker-unitig_37418-snap-gene-0.4-mRNA-1"/>
    </source>
</evidence>
<keyword evidence="2" id="KW-1185">Reference proteome</keyword>
<feature type="region of interest" description="Disordered" evidence="1">
    <location>
        <begin position="100"/>
        <end position="157"/>
    </location>
</feature>
<organism evidence="2 3">
    <name type="scientific">Macrostomum lignano</name>
    <dbReference type="NCBI Taxonomy" id="282301"/>
    <lineage>
        <taxon>Eukaryota</taxon>
        <taxon>Metazoa</taxon>
        <taxon>Spiralia</taxon>
        <taxon>Lophotrochozoa</taxon>
        <taxon>Platyhelminthes</taxon>
        <taxon>Rhabditophora</taxon>
        <taxon>Macrostomorpha</taxon>
        <taxon>Macrostomida</taxon>
        <taxon>Macrostomidae</taxon>
        <taxon>Macrostomum</taxon>
    </lineage>
</organism>
<dbReference type="AlphaFoldDB" id="A0A1I8FK79"/>
<name>A0A1I8FK79_9PLAT</name>
<accession>A0A1I8FK79</accession>
<evidence type="ECO:0000313" key="2">
    <source>
        <dbReference type="Proteomes" id="UP000095280"/>
    </source>
</evidence>
<evidence type="ECO:0000256" key="1">
    <source>
        <dbReference type="SAM" id="MobiDB-lite"/>
    </source>
</evidence>
<dbReference type="WBParaSite" id="maker-unitig_37418-snap-gene-0.4-mRNA-1">
    <property type="protein sequence ID" value="maker-unitig_37418-snap-gene-0.4-mRNA-1"/>
    <property type="gene ID" value="maker-unitig_37418-snap-gene-0.4"/>
</dbReference>